<feature type="transmembrane region" description="Helical" evidence="1">
    <location>
        <begin position="55"/>
        <end position="76"/>
    </location>
</feature>
<dbReference type="AlphaFoldDB" id="A0A1W1BV99"/>
<accession>A0A1W1BV99</accession>
<gene>
    <name evidence="2" type="ORF">MNB_SV-9-586</name>
</gene>
<sequence length="84" mass="9613">MTLFSGLIAYMLVDIKWNTMMTLMVLSFIILAGLERTRSIKLHNSWRVSKKDVSLSWKYVLLEITVLAVIVLLMILEKKGAISL</sequence>
<reference evidence="2" key="1">
    <citation type="submission" date="2016-10" db="EMBL/GenBank/DDBJ databases">
        <authorList>
            <person name="de Groot N.N."/>
        </authorList>
    </citation>
    <scope>NUCLEOTIDE SEQUENCE</scope>
</reference>
<feature type="transmembrane region" description="Helical" evidence="1">
    <location>
        <begin position="15"/>
        <end position="34"/>
    </location>
</feature>
<organism evidence="2">
    <name type="scientific">hydrothermal vent metagenome</name>
    <dbReference type="NCBI Taxonomy" id="652676"/>
    <lineage>
        <taxon>unclassified sequences</taxon>
        <taxon>metagenomes</taxon>
        <taxon>ecological metagenomes</taxon>
    </lineage>
</organism>
<protein>
    <submittedName>
        <fullName evidence="2">Uncharacterized protein</fullName>
    </submittedName>
</protein>
<evidence type="ECO:0000313" key="2">
    <source>
        <dbReference type="EMBL" id="SFV57404.1"/>
    </source>
</evidence>
<proteinExistence type="predicted"/>
<name>A0A1W1BV99_9ZZZZ</name>
<evidence type="ECO:0000256" key="1">
    <source>
        <dbReference type="SAM" id="Phobius"/>
    </source>
</evidence>
<keyword evidence="1" id="KW-1133">Transmembrane helix</keyword>
<keyword evidence="1" id="KW-0472">Membrane</keyword>
<dbReference type="EMBL" id="FPHG01000032">
    <property type="protein sequence ID" value="SFV57404.1"/>
    <property type="molecule type" value="Genomic_DNA"/>
</dbReference>
<keyword evidence="1" id="KW-0812">Transmembrane</keyword>